<keyword evidence="9 13" id="KW-1133">Transmembrane helix</keyword>
<dbReference type="SUPFAM" id="SSF81342">
    <property type="entry name" value="Transmembrane di-heme cytochromes"/>
    <property type="match status" value="1"/>
</dbReference>
<keyword evidence="7" id="KW-0479">Metal-binding</keyword>
<evidence type="ECO:0000256" key="13">
    <source>
        <dbReference type="SAM" id="Phobius"/>
    </source>
</evidence>
<feature type="domain" description="Cytochrome b561 bacterial/Ni-hydrogenase" evidence="14">
    <location>
        <begin position="7"/>
        <end position="177"/>
    </location>
</feature>
<keyword evidence="10" id="KW-0408">Iron</keyword>
<protein>
    <submittedName>
        <fullName evidence="15">Cytochrome b</fullName>
    </submittedName>
</protein>
<keyword evidence="16" id="KW-1185">Reference proteome</keyword>
<comment type="caution">
    <text evidence="15">The sequence shown here is derived from an EMBL/GenBank/DDBJ whole genome shotgun (WGS) entry which is preliminary data.</text>
</comment>
<keyword evidence="5" id="KW-0349">Heme</keyword>
<dbReference type="PANTHER" id="PTHR30529:SF3">
    <property type="entry name" value="CYTOCHROME B561 HOMOLOG 1"/>
    <property type="match status" value="1"/>
</dbReference>
<evidence type="ECO:0000256" key="12">
    <source>
        <dbReference type="ARBA" id="ARBA00037975"/>
    </source>
</evidence>
<keyword evidence="6 13" id="KW-0812">Transmembrane</keyword>
<evidence type="ECO:0000256" key="5">
    <source>
        <dbReference type="ARBA" id="ARBA00022617"/>
    </source>
</evidence>
<comment type="cofactor">
    <cofactor evidence="1">
        <name>heme b</name>
        <dbReference type="ChEBI" id="CHEBI:60344"/>
    </cofactor>
</comment>
<keyword evidence="8" id="KW-0249">Electron transport</keyword>
<organism evidence="15 16">
    <name type="scientific">Ottowia pentelensis</name>
    <dbReference type="NCBI Taxonomy" id="511108"/>
    <lineage>
        <taxon>Bacteria</taxon>
        <taxon>Pseudomonadati</taxon>
        <taxon>Pseudomonadota</taxon>
        <taxon>Betaproteobacteria</taxon>
        <taxon>Burkholderiales</taxon>
        <taxon>Comamonadaceae</taxon>
        <taxon>Ottowia</taxon>
    </lineage>
</organism>
<sequence>MKTQGKHYHPLQIGVHWLTLLLLIAVYALIELRDIYPKGSAGHELMKTWHFMLGMAVLAVVLVRLPLRLALQAPPITPPPPAWQEQLAHAMHWALYGFLIVMPLLGWLTLSAKGQPIPFFGLELPALMGPDRATAKNLEGIHELIGNLGFFLIGLHAVAALWHHYFMRDDTLERMLPLATRQPERGAQARLHRPS</sequence>
<name>A0ABV6PQ77_9BURK</name>
<evidence type="ECO:0000256" key="3">
    <source>
        <dbReference type="ARBA" id="ARBA00022448"/>
    </source>
</evidence>
<keyword evidence="4" id="KW-1003">Cell membrane</keyword>
<evidence type="ECO:0000256" key="2">
    <source>
        <dbReference type="ARBA" id="ARBA00004651"/>
    </source>
</evidence>
<keyword evidence="11 13" id="KW-0472">Membrane</keyword>
<comment type="similarity">
    <text evidence="12">Belongs to the cytochrome b561 family.</text>
</comment>
<dbReference type="InterPro" id="IPR016174">
    <property type="entry name" value="Di-haem_cyt_TM"/>
</dbReference>
<dbReference type="InterPro" id="IPR011577">
    <property type="entry name" value="Cyt_b561_bac/Ni-Hgenase"/>
</dbReference>
<evidence type="ECO:0000256" key="6">
    <source>
        <dbReference type="ARBA" id="ARBA00022692"/>
    </source>
</evidence>
<dbReference type="Proteomes" id="UP001589834">
    <property type="component" value="Unassembled WGS sequence"/>
</dbReference>
<comment type="subcellular location">
    <subcellularLocation>
        <location evidence="2">Cell membrane</location>
        <topology evidence="2">Multi-pass membrane protein</topology>
    </subcellularLocation>
</comment>
<feature type="transmembrane region" description="Helical" evidence="13">
    <location>
        <begin position="91"/>
        <end position="110"/>
    </location>
</feature>
<dbReference type="RefSeq" id="WP_377480732.1">
    <property type="nucleotide sequence ID" value="NZ_JBHLTN010000007.1"/>
</dbReference>
<dbReference type="EMBL" id="JBHLTN010000007">
    <property type="protein sequence ID" value="MFC0592008.1"/>
    <property type="molecule type" value="Genomic_DNA"/>
</dbReference>
<evidence type="ECO:0000256" key="4">
    <source>
        <dbReference type="ARBA" id="ARBA00022475"/>
    </source>
</evidence>
<evidence type="ECO:0000256" key="7">
    <source>
        <dbReference type="ARBA" id="ARBA00022723"/>
    </source>
</evidence>
<reference evidence="15 16" key="1">
    <citation type="submission" date="2024-09" db="EMBL/GenBank/DDBJ databases">
        <authorList>
            <person name="Sun Q."/>
            <person name="Mori K."/>
        </authorList>
    </citation>
    <scope>NUCLEOTIDE SEQUENCE [LARGE SCALE GENOMIC DNA]</scope>
    <source>
        <strain evidence="15 16">NCAIM B.02336</strain>
    </source>
</reference>
<keyword evidence="3" id="KW-0813">Transport</keyword>
<evidence type="ECO:0000256" key="1">
    <source>
        <dbReference type="ARBA" id="ARBA00001970"/>
    </source>
</evidence>
<dbReference type="InterPro" id="IPR052168">
    <property type="entry name" value="Cytochrome_b561_oxidase"/>
</dbReference>
<accession>A0ABV6PQ77</accession>
<evidence type="ECO:0000313" key="15">
    <source>
        <dbReference type="EMBL" id="MFC0592008.1"/>
    </source>
</evidence>
<evidence type="ECO:0000256" key="10">
    <source>
        <dbReference type="ARBA" id="ARBA00023004"/>
    </source>
</evidence>
<feature type="transmembrane region" description="Helical" evidence="13">
    <location>
        <begin position="12"/>
        <end position="30"/>
    </location>
</feature>
<dbReference type="PANTHER" id="PTHR30529">
    <property type="entry name" value="CYTOCHROME B561"/>
    <property type="match status" value="1"/>
</dbReference>
<dbReference type="Pfam" id="PF01292">
    <property type="entry name" value="Ni_hydr_CYTB"/>
    <property type="match status" value="1"/>
</dbReference>
<feature type="transmembrane region" description="Helical" evidence="13">
    <location>
        <begin position="51"/>
        <end position="71"/>
    </location>
</feature>
<evidence type="ECO:0000259" key="14">
    <source>
        <dbReference type="Pfam" id="PF01292"/>
    </source>
</evidence>
<gene>
    <name evidence="15" type="ORF">ACFFGG_05500</name>
</gene>
<evidence type="ECO:0000313" key="16">
    <source>
        <dbReference type="Proteomes" id="UP001589834"/>
    </source>
</evidence>
<proteinExistence type="inferred from homology"/>
<evidence type="ECO:0000256" key="11">
    <source>
        <dbReference type="ARBA" id="ARBA00023136"/>
    </source>
</evidence>
<feature type="transmembrane region" description="Helical" evidence="13">
    <location>
        <begin position="144"/>
        <end position="165"/>
    </location>
</feature>
<evidence type="ECO:0000256" key="9">
    <source>
        <dbReference type="ARBA" id="ARBA00022989"/>
    </source>
</evidence>
<evidence type="ECO:0000256" key="8">
    <source>
        <dbReference type="ARBA" id="ARBA00022982"/>
    </source>
</evidence>